<dbReference type="Gene3D" id="3.40.50.1820">
    <property type="entry name" value="alpha/beta hydrolase"/>
    <property type="match status" value="1"/>
</dbReference>
<dbReference type="SMR" id="F9VUD5"/>
<evidence type="ECO:0000259" key="5">
    <source>
        <dbReference type="Pfam" id="PF00135"/>
    </source>
</evidence>
<feature type="domain" description="Carboxylesterase type B" evidence="5">
    <location>
        <begin position="23"/>
        <end position="532"/>
    </location>
</feature>
<keyword evidence="2 3" id="KW-0378">Hydrolase</keyword>
<dbReference type="InterPro" id="IPR019819">
    <property type="entry name" value="Carboxylesterase_B_CS"/>
</dbReference>
<dbReference type="ESTHER" id="9acto-f9vud5">
    <property type="family name" value="Carb_B_Bacteria"/>
</dbReference>
<dbReference type="PROSITE" id="PS00122">
    <property type="entry name" value="CARBOXYLESTERASE_B_1"/>
    <property type="match status" value="1"/>
</dbReference>
<evidence type="ECO:0000313" key="7">
    <source>
        <dbReference type="Proteomes" id="UP000003558"/>
    </source>
</evidence>
<evidence type="ECO:0000313" key="6">
    <source>
        <dbReference type="EMBL" id="GAA12224.1"/>
    </source>
</evidence>
<feature type="compositionally biased region" description="Low complexity" evidence="4">
    <location>
        <begin position="7"/>
        <end position="20"/>
    </location>
</feature>
<evidence type="ECO:0000256" key="1">
    <source>
        <dbReference type="ARBA" id="ARBA00005964"/>
    </source>
</evidence>
<dbReference type="AlphaFoldDB" id="F9VUD5"/>
<dbReference type="eggNOG" id="COG2272">
    <property type="taxonomic scope" value="Bacteria"/>
</dbReference>
<evidence type="ECO:0000256" key="2">
    <source>
        <dbReference type="ARBA" id="ARBA00022801"/>
    </source>
</evidence>
<name>F9VUD5_9ACTN</name>
<dbReference type="Pfam" id="PF00135">
    <property type="entry name" value="COesterase"/>
    <property type="match status" value="1"/>
</dbReference>
<dbReference type="InterPro" id="IPR050309">
    <property type="entry name" value="Type-B_Carboxylest/Lipase"/>
</dbReference>
<dbReference type="RefSeq" id="WP_006358366.1">
    <property type="nucleotide sequence ID" value="NZ_BACI01000050.1"/>
</dbReference>
<dbReference type="PROSITE" id="PS00941">
    <property type="entry name" value="CARBOXYLESTERASE_B_2"/>
    <property type="match status" value="1"/>
</dbReference>
<accession>F9VUD5</accession>
<dbReference type="InterPro" id="IPR019826">
    <property type="entry name" value="Carboxylesterase_B_AS"/>
</dbReference>
<dbReference type="InterPro" id="IPR029058">
    <property type="entry name" value="AB_hydrolase_fold"/>
</dbReference>
<dbReference type="InterPro" id="IPR002018">
    <property type="entry name" value="CarbesteraseB"/>
</dbReference>
<dbReference type="PANTHER" id="PTHR11559">
    <property type="entry name" value="CARBOXYLESTERASE"/>
    <property type="match status" value="1"/>
</dbReference>
<gene>
    <name evidence="6" type="ORF">GOALK_050_00780</name>
</gene>
<comment type="caution">
    <text evidence="6">The sequence shown here is derived from an EMBL/GenBank/DDBJ whole genome shotgun (WGS) entry which is preliminary data.</text>
</comment>
<feature type="region of interest" description="Disordered" evidence="4">
    <location>
        <begin position="1"/>
        <end position="20"/>
    </location>
</feature>
<organism evidence="6 7">
    <name type="scientific">Gordonia alkanivorans NBRC 16433</name>
    <dbReference type="NCBI Taxonomy" id="1027371"/>
    <lineage>
        <taxon>Bacteria</taxon>
        <taxon>Bacillati</taxon>
        <taxon>Actinomycetota</taxon>
        <taxon>Actinomycetes</taxon>
        <taxon>Mycobacteriales</taxon>
        <taxon>Gordoniaceae</taxon>
        <taxon>Gordonia</taxon>
    </lineage>
</organism>
<sequence>MEHDEPGTSAVAEAASAPSAADPLARTALGTYRGIAGERADVWRGIRYARPPLGELRWRRAQPLLPNRGAADGDGSSDTVIDASSFGAVCPQELNPAVRLGPDVVMDEDCLYLNVWTPPGASTHAHDAVALPVMVWLHGGAYVLGSGSQPYYDGAALASTGDVVIVTLNYRLGVLGFADLSSIDPRFESNVGLSDVLTALAWVRDHISAFGGDPDKVTVFGESAGAGLVTALLTVPAAEGMFGRAIAQSSPVTSMYGSDRAARVARMLLNAAGIEDPGDSAEVVKRLESLDAARCSTLTTELFEKVPTESPGTIAFAPVVDGDLLPDHPLDVIRNGRALPVPLIIGTNRDEANLFKYMKSPLMPITAEEIERMFAGMREEYPDIVLPERAQVLSAYSGLRPKVTGLGVARDVAFRMPTLWLADAHARRAPVYVYRYDWTTRMFRLLGLGAAHATEVPYVWGNLGSGPRDITFLLGGRKHGEAVSQRLIRRWTSFAHGRAPDTGGPGDEWPTYDTGRRPVLRIDAEDRVVQNLDGDLWEAWGDEVLSFR</sequence>
<dbReference type="GO" id="GO:0016787">
    <property type="term" value="F:hydrolase activity"/>
    <property type="evidence" value="ECO:0007669"/>
    <property type="project" value="UniProtKB-KW"/>
</dbReference>
<dbReference type="Proteomes" id="UP000003558">
    <property type="component" value="Unassembled WGS sequence"/>
</dbReference>
<dbReference type="EC" id="3.1.1.-" evidence="3"/>
<protein>
    <recommendedName>
        <fullName evidence="3">Carboxylic ester hydrolase</fullName>
        <ecNumber evidence="3">3.1.1.-</ecNumber>
    </recommendedName>
</protein>
<evidence type="ECO:0000256" key="3">
    <source>
        <dbReference type="RuleBase" id="RU361235"/>
    </source>
</evidence>
<dbReference type="STRING" id="1027371.GOALK_050_00780"/>
<dbReference type="EMBL" id="BACI01000050">
    <property type="protein sequence ID" value="GAA12224.1"/>
    <property type="molecule type" value="Genomic_DNA"/>
</dbReference>
<proteinExistence type="inferred from homology"/>
<dbReference type="SUPFAM" id="SSF53474">
    <property type="entry name" value="alpha/beta-Hydrolases"/>
    <property type="match status" value="1"/>
</dbReference>
<evidence type="ECO:0000256" key="4">
    <source>
        <dbReference type="SAM" id="MobiDB-lite"/>
    </source>
</evidence>
<comment type="similarity">
    <text evidence="1 3">Belongs to the type-B carboxylesterase/lipase family.</text>
</comment>
<reference evidence="6 7" key="1">
    <citation type="submission" date="2011-05" db="EMBL/GenBank/DDBJ databases">
        <title>Whole genome shotgun sequence of Gordonia alkanivorans NBRC 16433.</title>
        <authorList>
            <person name="Hosoyama A."/>
            <person name="Nakamura S."/>
            <person name="Takarada H."/>
            <person name="Tsuchikane K."/>
            <person name="Yamazaki S."/>
            <person name="Fujita N."/>
        </authorList>
    </citation>
    <scope>NUCLEOTIDE SEQUENCE [LARGE SCALE GENOMIC DNA]</scope>
    <source>
        <strain evidence="6 7">NBRC 16433</strain>
    </source>
</reference>